<dbReference type="PANTHER" id="PTHR28160:SF1">
    <property type="entry name" value="LARGE RIBOSOMAL SUBUNIT PROTEIN ML57"/>
    <property type="match status" value="1"/>
</dbReference>
<evidence type="ECO:0000259" key="2">
    <source>
        <dbReference type="Pfam" id="PF14622"/>
    </source>
</evidence>
<dbReference type="Pfam" id="PF14622">
    <property type="entry name" value="Ribonucleas_3_3"/>
    <property type="match status" value="1"/>
</dbReference>
<dbReference type="InterPro" id="IPR000999">
    <property type="entry name" value="RNase_III_dom"/>
</dbReference>
<dbReference type="EMBL" id="MU167244">
    <property type="protein sequence ID" value="KAG0147750.1"/>
    <property type="molecule type" value="Genomic_DNA"/>
</dbReference>
<dbReference type="GO" id="GO:0032543">
    <property type="term" value="P:mitochondrial translation"/>
    <property type="evidence" value="ECO:0007669"/>
    <property type="project" value="InterPro"/>
</dbReference>
<feature type="compositionally biased region" description="Polar residues" evidence="1">
    <location>
        <begin position="109"/>
        <end position="121"/>
    </location>
</feature>
<dbReference type="Proteomes" id="UP000886653">
    <property type="component" value="Unassembled WGS sequence"/>
</dbReference>
<feature type="region of interest" description="Disordered" evidence="1">
    <location>
        <begin position="1"/>
        <end position="22"/>
    </location>
</feature>
<dbReference type="Gene3D" id="1.10.1520.10">
    <property type="entry name" value="Ribonuclease III domain"/>
    <property type="match status" value="1"/>
</dbReference>
<proteinExistence type="predicted"/>
<dbReference type="OrthoDB" id="2281895at2759"/>
<protein>
    <recommendedName>
        <fullName evidence="2">RNase III domain-containing protein</fullName>
    </recommendedName>
</protein>
<comment type="caution">
    <text evidence="3">The sequence shown here is derived from an EMBL/GenBank/DDBJ whole genome shotgun (WGS) entry which is preliminary data.</text>
</comment>
<dbReference type="InterPro" id="IPR036389">
    <property type="entry name" value="RNase_III_sf"/>
</dbReference>
<gene>
    <name evidence="3" type="ORF">CROQUDRAFT_655749</name>
</gene>
<name>A0A9P6NIS9_9BASI</name>
<dbReference type="GO" id="GO:0005762">
    <property type="term" value="C:mitochondrial large ribosomal subunit"/>
    <property type="evidence" value="ECO:0007669"/>
    <property type="project" value="InterPro"/>
</dbReference>
<evidence type="ECO:0000313" key="4">
    <source>
        <dbReference type="Proteomes" id="UP000886653"/>
    </source>
</evidence>
<dbReference type="AlphaFoldDB" id="A0A9P6NIS9"/>
<feature type="compositionally biased region" description="Polar residues" evidence="1">
    <location>
        <begin position="11"/>
        <end position="22"/>
    </location>
</feature>
<dbReference type="GO" id="GO:0006396">
    <property type="term" value="P:RNA processing"/>
    <property type="evidence" value="ECO:0007669"/>
    <property type="project" value="InterPro"/>
</dbReference>
<sequence>MKAIRNALQLGRTSASNSEGKTKQLSKIPLRCYPKNECSVFMSEVKITLFPRSHHCIKPIISYTRCYTTSVTDKAPSTRPPPPPQKKPASSFKAGPYRRAMLSPEPISTLPSPSTPNSHAYSPSKLRQLLKPPRSTPSRSALHFPHSDTIKQHLEELLYPLKFNDQLACRIVSSKNLIKSQASLDELKVERGDVGYAVLGEHNTKLSFMGRRMMHFALSDFLSNAPLATPLTSASTRLSAQILEDALLTKFVLGQYVGNQWELEKIMRWRELDGAAPGSSEIVGTGLWTARGHVVEAIMGAVMLQHGTRLSLAVFNSLVLPHLSFRLDPAFQPAIKALQLVNRELERPDSGLPRWKELDLTPFLKFEPTHEKKEQQLPVSSSQ</sequence>
<evidence type="ECO:0000313" key="3">
    <source>
        <dbReference type="EMBL" id="KAG0147750.1"/>
    </source>
</evidence>
<evidence type="ECO:0000256" key="1">
    <source>
        <dbReference type="SAM" id="MobiDB-lite"/>
    </source>
</evidence>
<dbReference type="GO" id="GO:0004525">
    <property type="term" value="F:ribonuclease III activity"/>
    <property type="evidence" value="ECO:0007669"/>
    <property type="project" value="InterPro"/>
</dbReference>
<feature type="region of interest" description="Disordered" evidence="1">
    <location>
        <begin position="71"/>
        <end position="123"/>
    </location>
</feature>
<organism evidence="3 4">
    <name type="scientific">Cronartium quercuum f. sp. fusiforme G11</name>
    <dbReference type="NCBI Taxonomy" id="708437"/>
    <lineage>
        <taxon>Eukaryota</taxon>
        <taxon>Fungi</taxon>
        <taxon>Dikarya</taxon>
        <taxon>Basidiomycota</taxon>
        <taxon>Pucciniomycotina</taxon>
        <taxon>Pucciniomycetes</taxon>
        <taxon>Pucciniales</taxon>
        <taxon>Coleosporiaceae</taxon>
        <taxon>Cronartium</taxon>
    </lineage>
</organism>
<reference evidence="3" key="1">
    <citation type="submission" date="2013-11" db="EMBL/GenBank/DDBJ databases">
        <title>Genome sequence of the fusiform rust pathogen reveals effectors for host alternation and coevolution with pine.</title>
        <authorList>
            <consortium name="DOE Joint Genome Institute"/>
            <person name="Smith K."/>
            <person name="Pendleton A."/>
            <person name="Kubisiak T."/>
            <person name="Anderson C."/>
            <person name="Salamov A."/>
            <person name="Aerts A."/>
            <person name="Riley R."/>
            <person name="Clum A."/>
            <person name="Lindquist E."/>
            <person name="Ence D."/>
            <person name="Campbell M."/>
            <person name="Kronenberg Z."/>
            <person name="Feau N."/>
            <person name="Dhillon B."/>
            <person name="Hamelin R."/>
            <person name="Burleigh J."/>
            <person name="Smith J."/>
            <person name="Yandell M."/>
            <person name="Nelson C."/>
            <person name="Grigoriev I."/>
            <person name="Davis J."/>
        </authorList>
    </citation>
    <scope>NUCLEOTIDE SEQUENCE</scope>
    <source>
        <strain evidence="3">G11</strain>
    </source>
</reference>
<keyword evidence="4" id="KW-1185">Reference proteome</keyword>
<dbReference type="GO" id="GO:0003735">
    <property type="term" value="F:structural constituent of ribosome"/>
    <property type="evidence" value="ECO:0007669"/>
    <property type="project" value="InterPro"/>
</dbReference>
<accession>A0A9P6NIS9</accession>
<feature type="domain" description="RNase III" evidence="2">
    <location>
        <begin position="201"/>
        <end position="321"/>
    </location>
</feature>
<dbReference type="InterPro" id="IPR040030">
    <property type="entry name" value="Ribosomal_mL57"/>
</dbReference>
<dbReference type="PANTHER" id="PTHR28160">
    <property type="entry name" value="54S RIBOSOMAL PROTEIN L15, MITOCHONDRIAL"/>
    <property type="match status" value="1"/>
</dbReference>